<dbReference type="Gene3D" id="3.30.1360.120">
    <property type="entry name" value="Probable tRNA modification gtpase trme, domain 1"/>
    <property type="match status" value="1"/>
</dbReference>
<dbReference type="InterPro" id="IPR031168">
    <property type="entry name" value="G_TrmE"/>
</dbReference>
<dbReference type="Pfam" id="PF01926">
    <property type="entry name" value="MMR_HSR1"/>
    <property type="match status" value="1"/>
</dbReference>
<dbReference type="GO" id="GO:0002098">
    <property type="term" value="P:tRNA wobble uridine modification"/>
    <property type="evidence" value="ECO:0007669"/>
    <property type="project" value="TreeGrafter"/>
</dbReference>
<dbReference type="InterPro" id="IPR027266">
    <property type="entry name" value="TrmE/GcvT-like"/>
</dbReference>
<comment type="caution">
    <text evidence="9">The sequence shown here is derived from an EMBL/GenBank/DDBJ whole genome shotgun (WGS) entry which is preliminary data.</text>
</comment>
<proteinExistence type="inferred from homology"/>
<evidence type="ECO:0000256" key="4">
    <source>
        <dbReference type="ARBA" id="ARBA00022958"/>
    </source>
</evidence>
<feature type="binding site" evidence="6">
    <location>
        <position position="452"/>
    </location>
    <ligand>
        <name>(6S)-5-formyl-5,6,7,8-tetrahydrofolate</name>
        <dbReference type="ChEBI" id="CHEBI:57457"/>
    </ligand>
</feature>
<evidence type="ECO:0000256" key="1">
    <source>
        <dbReference type="ARBA" id="ARBA00011043"/>
    </source>
</evidence>
<dbReference type="Proteomes" id="UP000239010">
    <property type="component" value="Unassembled WGS sequence"/>
</dbReference>
<dbReference type="Gene3D" id="3.40.50.300">
    <property type="entry name" value="P-loop containing nucleotide triphosphate hydrolases"/>
    <property type="match status" value="1"/>
</dbReference>
<dbReference type="Gene3D" id="1.20.120.430">
    <property type="entry name" value="tRNA modification GTPase MnmE domain 2"/>
    <property type="match status" value="1"/>
</dbReference>
<dbReference type="PANTHER" id="PTHR42714">
    <property type="entry name" value="TRNA MODIFICATION GTPASE GTPBP3"/>
    <property type="match status" value="1"/>
</dbReference>
<comment type="subunit">
    <text evidence="6">Homodimer. Heterotetramer of two MnmE and two MnmG subunits.</text>
</comment>
<dbReference type="CDD" id="cd04164">
    <property type="entry name" value="trmE"/>
    <property type="match status" value="1"/>
</dbReference>
<evidence type="ECO:0000259" key="8">
    <source>
        <dbReference type="PROSITE" id="PS51709"/>
    </source>
</evidence>
<keyword evidence="2 6" id="KW-0819">tRNA processing</keyword>
<feature type="binding site" evidence="6">
    <location>
        <position position="120"/>
    </location>
    <ligand>
        <name>(6S)-5-formyl-5,6,7,8-tetrahydrofolate</name>
        <dbReference type="ChEBI" id="CHEBI:57457"/>
    </ligand>
</feature>
<keyword evidence="5 6" id="KW-0342">GTP-binding</keyword>
<comment type="function">
    <text evidence="6">Exhibits a very high intrinsic GTPase hydrolysis rate. Involved in the addition of a carboxymethylaminomethyl (cmnm) group at the wobble position (U34) of certain tRNAs, forming tRNA-cmnm(5)s(2)U34.</text>
</comment>
<feature type="domain" description="TrmE-type G" evidence="8">
    <location>
        <begin position="217"/>
        <end position="373"/>
    </location>
</feature>
<organism evidence="9 10">
    <name type="scientific">Entomoplasma ellychniae</name>
    <dbReference type="NCBI Taxonomy" id="2114"/>
    <lineage>
        <taxon>Bacteria</taxon>
        <taxon>Bacillati</taxon>
        <taxon>Mycoplasmatota</taxon>
        <taxon>Mollicutes</taxon>
        <taxon>Entomoplasmatales</taxon>
        <taxon>Entomoplasmataceae</taxon>
        <taxon>Entomoplasma</taxon>
    </lineage>
</organism>
<dbReference type="InterPro" id="IPR025867">
    <property type="entry name" value="MnmE_helical"/>
</dbReference>
<dbReference type="HAMAP" id="MF_00379">
    <property type="entry name" value="GTPase_MnmE"/>
    <property type="match status" value="1"/>
</dbReference>
<dbReference type="EC" id="3.6.-.-" evidence="6"/>
<dbReference type="AlphaFoldDB" id="A0A8E2QW72"/>
<feature type="binding site" evidence="6">
    <location>
        <position position="24"/>
    </location>
    <ligand>
        <name>(6S)-5-formyl-5,6,7,8-tetrahydrofolate</name>
        <dbReference type="ChEBI" id="CHEBI:57457"/>
    </ligand>
</feature>
<dbReference type="GO" id="GO:0005829">
    <property type="term" value="C:cytosol"/>
    <property type="evidence" value="ECO:0007669"/>
    <property type="project" value="TreeGrafter"/>
</dbReference>
<feature type="binding site" evidence="6">
    <location>
        <begin position="246"/>
        <end position="252"/>
    </location>
    <ligand>
        <name>GTP</name>
        <dbReference type="ChEBI" id="CHEBI:37565"/>
    </ligand>
</feature>
<protein>
    <recommendedName>
        <fullName evidence="6">tRNA modification GTPase MnmE</fullName>
        <ecNumber evidence="6">3.6.-.-</ecNumber>
    </recommendedName>
</protein>
<dbReference type="PANTHER" id="PTHR42714:SF2">
    <property type="entry name" value="TRNA MODIFICATION GTPASE GTPBP3, MITOCHONDRIAL"/>
    <property type="match status" value="1"/>
</dbReference>
<dbReference type="GO" id="GO:0003924">
    <property type="term" value="F:GTPase activity"/>
    <property type="evidence" value="ECO:0007669"/>
    <property type="project" value="UniProtKB-UniRule"/>
</dbReference>
<feature type="binding site" evidence="6">
    <location>
        <begin position="271"/>
        <end position="274"/>
    </location>
    <ligand>
        <name>GTP</name>
        <dbReference type="ChEBI" id="CHEBI:37565"/>
    </ligand>
</feature>
<keyword evidence="4 6" id="KW-0630">Potassium</keyword>
<gene>
    <name evidence="6 9" type="primary">trmE</name>
    <name evidence="6" type="synonym">mnmE</name>
    <name evidence="9" type="ORF">EELLY_v1c04860</name>
</gene>
<evidence type="ECO:0000313" key="9">
    <source>
        <dbReference type="EMBL" id="PPE04806.1"/>
    </source>
</evidence>
<dbReference type="RefSeq" id="WP_104205895.1">
    <property type="nucleotide sequence ID" value="NZ_PHND01000001.1"/>
</dbReference>
<comment type="similarity">
    <text evidence="1 6 7">Belongs to the TRAFAC class TrmE-Era-EngA-EngB-Septin-like GTPase superfamily. TrmE GTPase family.</text>
</comment>
<dbReference type="NCBIfam" id="TIGR00231">
    <property type="entry name" value="small_GTP"/>
    <property type="match status" value="1"/>
</dbReference>
<evidence type="ECO:0000256" key="3">
    <source>
        <dbReference type="ARBA" id="ARBA00022741"/>
    </source>
</evidence>
<dbReference type="Pfam" id="PF12631">
    <property type="entry name" value="MnmE_helical"/>
    <property type="match status" value="1"/>
</dbReference>
<keyword evidence="6" id="KW-0378">Hydrolase</keyword>
<feature type="binding site" evidence="6">
    <location>
        <position position="251"/>
    </location>
    <ligand>
        <name>K(+)</name>
        <dbReference type="ChEBI" id="CHEBI:29103"/>
    </ligand>
</feature>
<feature type="binding site" evidence="6">
    <location>
        <begin position="227"/>
        <end position="232"/>
    </location>
    <ligand>
        <name>GTP</name>
        <dbReference type="ChEBI" id="CHEBI:37565"/>
    </ligand>
</feature>
<evidence type="ECO:0000256" key="5">
    <source>
        <dbReference type="ARBA" id="ARBA00023134"/>
    </source>
</evidence>
<dbReference type="Pfam" id="PF10396">
    <property type="entry name" value="TrmE_N"/>
    <property type="match status" value="1"/>
</dbReference>
<evidence type="ECO:0000256" key="6">
    <source>
        <dbReference type="HAMAP-Rule" id="MF_00379"/>
    </source>
</evidence>
<dbReference type="NCBIfam" id="TIGR00450">
    <property type="entry name" value="mnmE_trmE_thdF"/>
    <property type="match status" value="1"/>
</dbReference>
<dbReference type="GO" id="GO:0046872">
    <property type="term" value="F:metal ion binding"/>
    <property type="evidence" value="ECO:0007669"/>
    <property type="project" value="UniProtKB-KW"/>
</dbReference>
<dbReference type="InterPro" id="IPR018948">
    <property type="entry name" value="GTP-bd_TrmE_N"/>
</dbReference>
<dbReference type="SUPFAM" id="SSF52540">
    <property type="entry name" value="P-loop containing nucleoside triphosphate hydrolases"/>
    <property type="match status" value="1"/>
</dbReference>
<feature type="binding site" evidence="6">
    <location>
        <position position="252"/>
    </location>
    <ligand>
        <name>Mg(2+)</name>
        <dbReference type="ChEBI" id="CHEBI:18420"/>
    </ligand>
</feature>
<dbReference type="GO" id="GO:0005525">
    <property type="term" value="F:GTP binding"/>
    <property type="evidence" value="ECO:0007669"/>
    <property type="project" value="UniProtKB-UniRule"/>
</dbReference>
<evidence type="ECO:0000256" key="2">
    <source>
        <dbReference type="ARBA" id="ARBA00022694"/>
    </source>
</evidence>
<dbReference type="InterPro" id="IPR027368">
    <property type="entry name" value="MnmE_dom2"/>
</dbReference>
<dbReference type="CDD" id="cd14858">
    <property type="entry name" value="TrmE_N"/>
    <property type="match status" value="1"/>
</dbReference>
<feature type="binding site" evidence="6">
    <location>
        <position position="248"/>
    </location>
    <ligand>
        <name>K(+)</name>
        <dbReference type="ChEBI" id="CHEBI:29103"/>
    </ligand>
</feature>
<feature type="binding site" evidence="6">
    <location>
        <position position="81"/>
    </location>
    <ligand>
        <name>(6S)-5-formyl-5,6,7,8-tetrahydrofolate</name>
        <dbReference type="ChEBI" id="CHEBI:57457"/>
    </ligand>
</feature>
<dbReference type="InterPro" id="IPR006073">
    <property type="entry name" value="GTP-bd"/>
</dbReference>
<keyword evidence="6" id="KW-0479">Metal-binding</keyword>
<comment type="subcellular location">
    <subcellularLocation>
        <location evidence="6">Cytoplasm</location>
    </subcellularLocation>
</comment>
<accession>A0A8E2QW72</accession>
<keyword evidence="6" id="KW-0963">Cytoplasm</keyword>
<dbReference type="InterPro" id="IPR027417">
    <property type="entry name" value="P-loop_NTPase"/>
</dbReference>
<feature type="binding site" evidence="6">
    <location>
        <position position="231"/>
    </location>
    <ligand>
        <name>Mg(2+)</name>
        <dbReference type="ChEBI" id="CHEBI:18420"/>
    </ligand>
</feature>
<feature type="binding site" evidence="6">
    <location>
        <position position="227"/>
    </location>
    <ligand>
        <name>K(+)</name>
        <dbReference type="ChEBI" id="CHEBI:29103"/>
    </ligand>
</feature>
<dbReference type="GO" id="GO:0030488">
    <property type="term" value="P:tRNA methylation"/>
    <property type="evidence" value="ECO:0007669"/>
    <property type="project" value="TreeGrafter"/>
</dbReference>
<comment type="caution">
    <text evidence="6">Lacks conserved residue(s) required for the propagation of feature annotation.</text>
</comment>
<dbReference type="PRINTS" id="PR00449">
    <property type="entry name" value="RASTRNSFRMNG"/>
</dbReference>
<dbReference type="PROSITE" id="PS51709">
    <property type="entry name" value="G_TRME"/>
    <property type="match status" value="1"/>
</dbReference>
<evidence type="ECO:0000313" key="10">
    <source>
        <dbReference type="Proteomes" id="UP000239010"/>
    </source>
</evidence>
<dbReference type="InterPro" id="IPR005225">
    <property type="entry name" value="Small_GTP-bd"/>
</dbReference>
<evidence type="ECO:0000256" key="7">
    <source>
        <dbReference type="RuleBase" id="RU003313"/>
    </source>
</evidence>
<reference evidence="9 10" key="1">
    <citation type="submission" date="2017-11" db="EMBL/GenBank/DDBJ databases">
        <title>Genome sequence of Entomoplasma ellychniae ELCN-1 (ATCC 43707).</title>
        <authorList>
            <person name="Lo W.-S."/>
            <person name="Gasparich G.E."/>
            <person name="Kuo C.-H."/>
        </authorList>
    </citation>
    <scope>NUCLEOTIDE SEQUENCE [LARGE SCALE GENOMIC DNA]</scope>
    <source>
        <strain evidence="9 10">ELCN-1</strain>
    </source>
</reference>
<comment type="cofactor">
    <cofactor evidence="6">
        <name>K(+)</name>
        <dbReference type="ChEBI" id="CHEBI:29103"/>
    </cofactor>
    <text evidence="6">Binds 1 potassium ion per subunit.</text>
</comment>
<keyword evidence="6" id="KW-0460">Magnesium</keyword>
<sequence>MKNINQTIVAPTTSLTNQAIALIRISGDEAFDIINKLIKYPIDKTKNVLFKKLYDEKDLVDEVIITSFVAPNSFTGEDVIEIACHGGILNTQRIIKLIIKKGARMANKGEFSQRAFLNNKIDLIQAEGINDLIFAKNEMALKIGVNNMGGIYNNGVLEIKNQLLDVISRIQVSIDYPDYDDVEGSSIDELTLSLKKINGFVDKLLKRSKLANSITNGIKTAIVGKTNVGKSSLLNALIQEERAIVTDIEGTTRDIVTGQINFQNLTLDLIDTAGIRKTNDIVEKIGIEKSLNVISDSDFILLVVNAENIHDQDNKDLISKIGDKKHLIVVNKKDLILKKDITEISKKFNNVIFTNALNYDVDDLINCIEKMFLNEELLKNENLVLINIEQINLVEQIKDKLLKSLNSILEGMPIDIVNVDLNVAWNLLNELVGEQYDEEIIDNIFKKYCLGK</sequence>
<feature type="binding site" evidence="6">
    <location>
        <position position="246"/>
    </location>
    <ligand>
        <name>K(+)</name>
        <dbReference type="ChEBI" id="CHEBI:29103"/>
    </ligand>
</feature>
<keyword evidence="3 6" id="KW-0547">Nucleotide-binding</keyword>
<dbReference type="EMBL" id="PHND01000001">
    <property type="protein sequence ID" value="PPE04806.1"/>
    <property type="molecule type" value="Genomic_DNA"/>
</dbReference>
<name>A0A8E2QW72_9MOLU</name>
<dbReference type="InterPro" id="IPR004520">
    <property type="entry name" value="GTPase_MnmE"/>
</dbReference>
<keyword evidence="10" id="KW-1185">Reference proteome</keyword>